<dbReference type="InterPro" id="IPR005623">
    <property type="entry name" value="Chaperone_NapD_NO3_reduct"/>
</dbReference>
<dbReference type="EMBL" id="VZRA01000001">
    <property type="protein sequence ID" value="KAB0671115.1"/>
    <property type="molecule type" value="Genomic_DNA"/>
</dbReference>
<keyword evidence="1" id="KW-0963">Cytoplasm</keyword>
<name>A0ABQ6TQ21_9BACT</name>
<comment type="caution">
    <text evidence="2">The sequence shown here is derived from an EMBL/GenBank/DDBJ whole genome shotgun (WGS) entry which is preliminary data.</text>
</comment>
<reference evidence="2 3" key="1">
    <citation type="journal article" date="2020" name="Microorganisms">
        <title>Description of Three Novel Members in the Family Geobacteraceae, Oryzomonas japonicum gen. nov., sp. nov., Oryzomonas sagensis sp. nov., and Oryzomonas ruber sp. nov.</title>
        <authorList>
            <person name="Xu Z."/>
            <person name="Masuda Y."/>
            <person name="Hayakawa C."/>
            <person name="Ushijima N."/>
            <person name="Kawano K."/>
            <person name="Shiratori Y."/>
            <person name="Senoo K."/>
            <person name="Itoh H."/>
        </authorList>
    </citation>
    <scope>NUCLEOTIDE SEQUENCE [LARGE SCALE GENOMIC DNA]</scope>
    <source>
        <strain evidence="2 3">Red100</strain>
    </source>
</reference>
<evidence type="ECO:0000313" key="2">
    <source>
        <dbReference type="EMBL" id="KAB0671115.1"/>
    </source>
</evidence>
<comment type="similarity">
    <text evidence="1">Belongs to the NapD family.</text>
</comment>
<evidence type="ECO:0000256" key="1">
    <source>
        <dbReference type="HAMAP-Rule" id="MF_02200"/>
    </source>
</evidence>
<evidence type="ECO:0000313" key="3">
    <source>
        <dbReference type="Proteomes" id="UP000798046"/>
    </source>
</evidence>
<protein>
    <recommendedName>
        <fullName evidence="1">Chaperone NapD</fullName>
    </recommendedName>
    <alternativeName>
        <fullName evidence="1">NapA signal peptide-binding chaperone NapD</fullName>
    </alternativeName>
</protein>
<dbReference type="Proteomes" id="UP000798046">
    <property type="component" value="Unassembled WGS sequence"/>
</dbReference>
<dbReference type="RefSeq" id="WP_151154597.1">
    <property type="nucleotide sequence ID" value="NZ_VZRA01000001.1"/>
</dbReference>
<comment type="subcellular location">
    <subcellularLocation>
        <location evidence="1">Cytoplasm</location>
    </subcellularLocation>
</comment>
<dbReference type="HAMAP" id="MF_02200">
    <property type="entry name" value="NapD"/>
    <property type="match status" value="1"/>
</dbReference>
<organism evidence="2 3">
    <name type="scientific">Oryzomonas sagensis</name>
    <dbReference type="NCBI Taxonomy" id="2603857"/>
    <lineage>
        <taxon>Bacteria</taxon>
        <taxon>Pseudomonadati</taxon>
        <taxon>Thermodesulfobacteriota</taxon>
        <taxon>Desulfuromonadia</taxon>
        <taxon>Geobacterales</taxon>
        <taxon>Geobacteraceae</taxon>
        <taxon>Oryzomonas</taxon>
    </lineage>
</organism>
<keyword evidence="1" id="KW-0143">Chaperone</keyword>
<gene>
    <name evidence="1" type="primary">napD</name>
    <name evidence="2" type="ORF">F6V30_00545</name>
</gene>
<dbReference type="Gene3D" id="3.30.70.920">
    <property type="match status" value="1"/>
</dbReference>
<comment type="function">
    <text evidence="1">Chaperone for NapA, the catalytic subunit of the periplasmic nitrate reductase. It binds directly and specifically to the twin-arginine signal peptide of NapA, preventing premature interaction with the Tat translocase and premature export.</text>
</comment>
<sequence length="82" mass="8664">MPVSGVVITCVDGCAREVAQRLAALDGVEVHGVLPDGQIVAVLEADTVDGEVRMFAGFHDVDGVVAVRLAYHNFEDTEQVPS</sequence>
<comment type="subunit">
    <text evidence="1">Interacts with the cytoplasmic NapA precursor.</text>
</comment>
<accession>A0ABQ6TQ21</accession>
<dbReference type="Pfam" id="PF03927">
    <property type="entry name" value="NapD"/>
    <property type="match status" value="1"/>
</dbReference>
<proteinExistence type="inferred from homology"/>
<keyword evidence="3" id="KW-1185">Reference proteome</keyword>